<feature type="domain" description="PpiC" evidence="3">
    <location>
        <begin position="240"/>
        <end position="343"/>
    </location>
</feature>
<accession>A0A7X8SI12</accession>
<dbReference type="Proteomes" id="UP000585050">
    <property type="component" value="Unassembled WGS sequence"/>
</dbReference>
<dbReference type="Gene3D" id="3.10.50.40">
    <property type="match status" value="2"/>
</dbReference>
<feature type="chain" id="PRO_5030862123" description="PpiC domain-containing protein" evidence="2">
    <location>
        <begin position="20"/>
        <end position="765"/>
    </location>
</feature>
<dbReference type="InterPro" id="IPR050245">
    <property type="entry name" value="PrsA_foldase"/>
</dbReference>
<dbReference type="PROSITE" id="PS50198">
    <property type="entry name" value="PPIC_PPIASE_2"/>
    <property type="match status" value="2"/>
</dbReference>
<name>A0A7X8SI12_9BACT</name>
<feature type="domain" description="PpiC" evidence="3">
    <location>
        <begin position="133"/>
        <end position="235"/>
    </location>
</feature>
<dbReference type="InterPro" id="IPR046357">
    <property type="entry name" value="PPIase_dom_sf"/>
</dbReference>
<gene>
    <name evidence="4" type="ORF">HGP29_05445</name>
</gene>
<dbReference type="SUPFAM" id="SSF54534">
    <property type="entry name" value="FKBP-like"/>
    <property type="match status" value="2"/>
</dbReference>
<comment type="caution">
    <text evidence="4">The sequence shown here is derived from an EMBL/GenBank/DDBJ whole genome shotgun (WGS) entry which is preliminary data.</text>
</comment>
<organism evidence="4 5">
    <name type="scientific">Flammeovirga agarivorans</name>
    <dbReference type="NCBI Taxonomy" id="2726742"/>
    <lineage>
        <taxon>Bacteria</taxon>
        <taxon>Pseudomonadati</taxon>
        <taxon>Bacteroidota</taxon>
        <taxon>Cytophagia</taxon>
        <taxon>Cytophagales</taxon>
        <taxon>Flammeovirgaceae</taxon>
        <taxon>Flammeovirga</taxon>
    </lineage>
</organism>
<keyword evidence="1" id="KW-0413">Isomerase</keyword>
<keyword evidence="5" id="KW-1185">Reference proteome</keyword>
<reference evidence="4 5" key="1">
    <citation type="submission" date="2020-04" db="EMBL/GenBank/DDBJ databases">
        <title>Flammeovirga sp. SR4, a novel species isolated from seawater.</title>
        <authorList>
            <person name="Wang X."/>
        </authorList>
    </citation>
    <scope>NUCLEOTIDE SEQUENCE [LARGE SCALE GENOMIC DNA]</scope>
    <source>
        <strain evidence="4 5">SR4</strain>
    </source>
</reference>
<evidence type="ECO:0000256" key="2">
    <source>
        <dbReference type="SAM" id="SignalP"/>
    </source>
</evidence>
<feature type="signal peptide" evidence="2">
    <location>
        <begin position="1"/>
        <end position="19"/>
    </location>
</feature>
<keyword evidence="2" id="KW-0732">Signal</keyword>
<evidence type="ECO:0000313" key="4">
    <source>
        <dbReference type="EMBL" id="NLR90639.1"/>
    </source>
</evidence>
<dbReference type="EMBL" id="JABAIL010000002">
    <property type="protein sequence ID" value="NLR90639.1"/>
    <property type="molecule type" value="Genomic_DNA"/>
</dbReference>
<dbReference type="PANTHER" id="PTHR47245:SF2">
    <property type="entry name" value="PEPTIDYL-PROLYL CIS-TRANS ISOMERASE HP_0175-RELATED"/>
    <property type="match status" value="1"/>
</dbReference>
<dbReference type="InterPro" id="IPR000297">
    <property type="entry name" value="PPIase_PpiC"/>
</dbReference>
<keyword evidence="1" id="KW-0697">Rotamase</keyword>
<sequence length="765" mass="88665">MLFKYIKRQLISLTAISLAFSCTMPMSGSQKIEKEETLLSIDNEPISKENFVYLYEKNYNNDSAFYQKENVDEYLDLFINFKLKVAEAHALGYDSLKAFQNEYNMYMTQLEEPYLTESVFNDSLVKQAYERQKEEVSAAHILIKVKDNATPEDTLKAYNRTLELLEKVNQGEDFGKLAFQYSEDPSAKQNKGDLGFFTSLQMVYPFEEAAFTTTPGDIAGPIRTRFGYHLLLVKEKRPRFGTLQVQHIMIKSSSREPKQQQEESKLKAKAIYDSLQNGGDWDILCLNFSDDKRSSNNKGILPPVSEVRFPPSFMKGVNELDKIGDISAPVQTDFGWHIIRLYKKEPVLPYEQMYPSLVRKVKKDSRSSTSRAQFINKLKTDNSFIENDENKEHAFSLIDTTLLEGKWTIPTELSTKDQKKVLFTLTSKKVIANDFYNYIIDNQKKTKNDSLLEVTNNYYEKFVDETLIATEKELLPSKYPEYKHLAKEYEDGLLLFRVMEDCVWNKASTDKEGLKAYFNNNINKYQWEDRVSMSVYNTGSKELQDETLFMLDSGRYMVYPTEIQSLYFKDGSSYLYKSTLKDLQTISDALVSDNNLIASIEIQMPPKSGTKLRNNRKEKMTKNLLDSKVDPSQFNIKFTEGKKQHVKVSFYSKDLSNYVHTKNQLSNLSVNFEEGVYTKATLPFANHIQMKEGRYIFEDQERYIICIVNEFLPKGPKLFEEAKGSVIADYQEHLEKTWLESLHQKHQVSVDSTILQSLYRSQESL</sequence>
<evidence type="ECO:0000256" key="1">
    <source>
        <dbReference type="PROSITE-ProRule" id="PRU00278"/>
    </source>
</evidence>
<dbReference type="PANTHER" id="PTHR47245">
    <property type="entry name" value="PEPTIDYLPROLYL ISOMERASE"/>
    <property type="match status" value="1"/>
</dbReference>
<dbReference type="RefSeq" id="WP_168881364.1">
    <property type="nucleotide sequence ID" value="NZ_JABAIL010000002.1"/>
</dbReference>
<dbReference type="GO" id="GO:0003755">
    <property type="term" value="F:peptidyl-prolyl cis-trans isomerase activity"/>
    <property type="evidence" value="ECO:0007669"/>
    <property type="project" value="UniProtKB-KW"/>
</dbReference>
<proteinExistence type="predicted"/>
<dbReference type="Pfam" id="PF00639">
    <property type="entry name" value="Rotamase"/>
    <property type="match status" value="1"/>
</dbReference>
<evidence type="ECO:0000259" key="3">
    <source>
        <dbReference type="PROSITE" id="PS50198"/>
    </source>
</evidence>
<dbReference type="Pfam" id="PF13616">
    <property type="entry name" value="Rotamase_3"/>
    <property type="match status" value="1"/>
</dbReference>
<dbReference type="PROSITE" id="PS51257">
    <property type="entry name" value="PROKAR_LIPOPROTEIN"/>
    <property type="match status" value="1"/>
</dbReference>
<dbReference type="AlphaFoldDB" id="A0A7X8SI12"/>
<evidence type="ECO:0000313" key="5">
    <source>
        <dbReference type="Proteomes" id="UP000585050"/>
    </source>
</evidence>
<protein>
    <recommendedName>
        <fullName evidence="3">PpiC domain-containing protein</fullName>
    </recommendedName>
</protein>